<dbReference type="Pfam" id="PF13095">
    <property type="entry name" value="FTA2"/>
    <property type="match status" value="1"/>
</dbReference>
<dbReference type="AlphaFoldDB" id="A0A0D2HK80"/>
<keyword evidence="2" id="KW-1185">Reference proteome</keyword>
<reference evidence="1 2" key="1">
    <citation type="submission" date="2015-01" db="EMBL/GenBank/DDBJ databases">
        <title>The Genome Sequence of Fonsecaea pedrosoi CBS 271.37.</title>
        <authorList>
            <consortium name="The Broad Institute Genomics Platform"/>
            <person name="Cuomo C."/>
            <person name="de Hoog S."/>
            <person name="Gorbushina A."/>
            <person name="Stielow B."/>
            <person name="Teixiera M."/>
            <person name="Abouelleil A."/>
            <person name="Chapman S.B."/>
            <person name="Priest M."/>
            <person name="Young S.K."/>
            <person name="Wortman J."/>
            <person name="Nusbaum C."/>
            <person name="Birren B."/>
        </authorList>
    </citation>
    <scope>NUCLEOTIDE SEQUENCE [LARGE SCALE GENOMIC DNA]</scope>
    <source>
        <strain evidence="1 2">CBS 271.37</strain>
    </source>
</reference>
<sequence>MGEQLAKGARDAELMGESIIGIYLTTEPLCESNRPVEDDEPRLRRFVDDQENIQRPRLIGSGKHGVVILTNIKGAAYALKVFKCWKQPGPVFYAYDGAIHTSPLACESRAYARLDSLNENGTWAARCYGWMRLSDTQFKVLGNVVNTHGLSRWAIVKEYIPSSTLPCDIQTIFTNFNIPEASANTPPGHSSREL</sequence>
<proteinExistence type="predicted"/>
<gene>
    <name evidence="1" type="ORF">Z517_00287</name>
</gene>
<protein>
    <submittedName>
        <fullName evidence="1">Uncharacterized protein</fullName>
    </submittedName>
</protein>
<evidence type="ECO:0000313" key="2">
    <source>
        <dbReference type="Proteomes" id="UP000053029"/>
    </source>
</evidence>
<accession>A0A0D2HK80</accession>
<name>A0A0D2HK80_9EURO</name>
<evidence type="ECO:0000313" key="1">
    <source>
        <dbReference type="EMBL" id="KIW84899.1"/>
    </source>
</evidence>
<dbReference type="GeneID" id="25299777"/>
<dbReference type="EMBL" id="KN846969">
    <property type="protein sequence ID" value="KIW84899.1"/>
    <property type="molecule type" value="Genomic_DNA"/>
</dbReference>
<organism evidence="1 2">
    <name type="scientific">Fonsecaea pedrosoi CBS 271.37</name>
    <dbReference type="NCBI Taxonomy" id="1442368"/>
    <lineage>
        <taxon>Eukaryota</taxon>
        <taxon>Fungi</taxon>
        <taxon>Dikarya</taxon>
        <taxon>Ascomycota</taxon>
        <taxon>Pezizomycotina</taxon>
        <taxon>Eurotiomycetes</taxon>
        <taxon>Chaetothyriomycetidae</taxon>
        <taxon>Chaetothyriales</taxon>
        <taxon>Herpotrichiellaceae</taxon>
        <taxon>Fonsecaea</taxon>
    </lineage>
</organism>
<dbReference type="VEuPathDB" id="FungiDB:Z517_00287"/>
<dbReference type="InterPro" id="IPR025213">
    <property type="entry name" value="Sim4_Fta2"/>
</dbReference>
<dbReference type="OrthoDB" id="3432781at2759"/>
<dbReference type="Proteomes" id="UP000053029">
    <property type="component" value="Unassembled WGS sequence"/>
</dbReference>
<dbReference type="HOGENOM" id="CLU_088683_0_0_1"/>
<dbReference type="STRING" id="1442368.A0A0D2HK80"/>
<dbReference type="RefSeq" id="XP_013288707.1">
    <property type="nucleotide sequence ID" value="XM_013433253.1"/>
</dbReference>